<sequence>MIVTMALIALGVLFVAVGIYASRAQERMIAARQDERNAVIGKSVTRVLFIGVGAACFAAAGTFLIGEITR</sequence>
<accession>A0ABV5PKK4</accession>
<feature type="transmembrane region" description="Helical" evidence="1">
    <location>
        <begin position="48"/>
        <end position="66"/>
    </location>
</feature>
<keyword evidence="1" id="KW-1133">Transmembrane helix</keyword>
<reference evidence="2 3" key="1">
    <citation type="submission" date="2024-09" db="EMBL/GenBank/DDBJ databases">
        <authorList>
            <person name="Sun Q."/>
            <person name="Mori K."/>
        </authorList>
    </citation>
    <scope>NUCLEOTIDE SEQUENCE [LARGE SCALE GENOMIC DNA]</scope>
    <source>
        <strain evidence="2 3">JCM 4362</strain>
    </source>
</reference>
<keyword evidence="3" id="KW-1185">Reference proteome</keyword>
<keyword evidence="1" id="KW-0812">Transmembrane</keyword>
<evidence type="ECO:0000313" key="3">
    <source>
        <dbReference type="Proteomes" id="UP001589718"/>
    </source>
</evidence>
<keyword evidence="1" id="KW-0472">Membrane</keyword>
<protein>
    <submittedName>
        <fullName evidence="2">Uncharacterized protein</fullName>
    </submittedName>
</protein>
<dbReference type="RefSeq" id="WP_345218909.1">
    <property type="nucleotide sequence ID" value="NZ_BAAAXE010000001.1"/>
</dbReference>
<dbReference type="EMBL" id="JBHMCR010000019">
    <property type="protein sequence ID" value="MFB9523725.1"/>
    <property type="molecule type" value="Genomic_DNA"/>
</dbReference>
<evidence type="ECO:0000256" key="1">
    <source>
        <dbReference type="SAM" id="Phobius"/>
    </source>
</evidence>
<gene>
    <name evidence="2" type="ORF">ACFFTU_27650</name>
</gene>
<evidence type="ECO:0000313" key="2">
    <source>
        <dbReference type="EMBL" id="MFB9523725.1"/>
    </source>
</evidence>
<organism evidence="2 3">
    <name type="scientific">Streptomyces cremeus</name>
    <dbReference type="NCBI Taxonomy" id="66881"/>
    <lineage>
        <taxon>Bacteria</taxon>
        <taxon>Bacillati</taxon>
        <taxon>Actinomycetota</taxon>
        <taxon>Actinomycetes</taxon>
        <taxon>Kitasatosporales</taxon>
        <taxon>Streptomycetaceae</taxon>
        <taxon>Streptomyces</taxon>
    </lineage>
</organism>
<name>A0ABV5PKK4_STRCM</name>
<proteinExistence type="predicted"/>
<dbReference type="Proteomes" id="UP001589718">
    <property type="component" value="Unassembled WGS sequence"/>
</dbReference>
<comment type="caution">
    <text evidence="2">The sequence shown here is derived from an EMBL/GenBank/DDBJ whole genome shotgun (WGS) entry which is preliminary data.</text>
</comment>